<keyword evidence="4" id="KW-1185">Reference proteome</keyword>
<gene>
    <name evidence="3" type="ORF">ACFOW6_12110</name>
</gene>
<keyword evidence="2" id="KW-1133">Transmembrane helix</keyword>
<feature type="transmembrane region" description="Helical" evidence="2">
    <location>
        <begin position="52"/>
        <end position="73"/>
    </location>
</feature>
<feature type="transmembrane region" description="Helical" evidence="2">
    <location>
        <begin position="27"/>
        <end position="46"/>
    </location>
</feature>
<keyword evidence="2" id="KW-0472">Membrane</keyword>
<comment type="caution">
    <text evidence="3">The sequence shown here is derived from an EMBL/GenBank/DDBJ whole genome shotgun (WGS) entry which is preliminary data.</text>
</comment>
<feature type="region of interest" description="Disordered" evidence="1">
    <location>
        <begin position="360"/>
        <end position="396"/>
    </location>
</feature>
<dbReference type="Proteomes" id="UP001595799">
    <property type="component" value="Unassembled WGS sequence"/>
</dbReference>
<dbReference type="RefSeq" id="WP_382422632.1">
    <property type="nucleotide sequence ID" value="NZ_JBHSCW010000006.1"/>
</dbReference>
<dbReference type="EMBL" id="JBHSCW010000006">
    <property type="protein sequence ID" value="MFC4352284.1"/>
    <property type="molecule type" value="Genomic_DNA"/>
</dbReference>
<protein>
    <submittedName>
        <fullName evidence="3">Uncharacterized protein</fullName>
    </submittedName>
</protein>
<evidence type="ECO:0000256" key="1">
    <source>
        <dbReference type="SAM" id="MobiDB-lite"/>
    </source>
</evidence>
<evidence type="ECO:0000313" key="3">
    <source>
        <dbReference type="EMBL" id="MFC4352284.1"/>
    </source>
</evidence>
<sequence length="396" mass="45050">MARSRGTQRKNAKEESKDNKSSFVDKYAFFLIFAIGAAGVIFLRAYYDIEYIYIIILPLALMLLYLVVCHFSRRLRLRPDQIGDNIYYLGFLYTLVSLAVALYYFSEEEALEHIISNFGIALGTTILGVALRVVMHQMREDPIDAEQEARSELVEASSKLRSELSSITTQFSSFSHAMRQSVEEAMESVGQSAQSVLRESTEEFRQSTEQLSETSKRVTEDIAATSEEYNKRAKALNSASRRQVTAVEKIADRLESIEIPENYIANKVSDLTEQHQRALEEQLSQFGQTLSSQIEESSRQTFDAMQELTKRQKEVYETFTGQAKEDLENLRENRRAIEAEAERAKRASAEIVNSLAEVERARKAAAEASTRNEPEGALHREAEKRPGPFKRLLGRR</sequence>
<feature type="compositionally biased region" description="Basic and acidic residues" evidence="1">
    <location>
        <begin position="360"/>
        <end position="386"/>
    </location>
</feature>
<name>A0ABV8UML8_9PROT</name>
<evidence type="ECO:0000313" key="4">
    <source>
        <dbReference type="Proteomes" id="UP001595799"/>
    </source>
</evidence>
<feature type="transmembrane region" description="Helical" evidence="2">
    <location>
        <begin position="111"/>
        <end position="131"/>
    </location>
</feature>
<proteinExistence type="predicted"/>
<keyword evidence="2" id="KW-0812">Transmembrane</keyword>
<evidence type="ECO:0000256" key="2">
    <source>
        <dbReference type="SAM" id="Phobius"/>
    </source>
</evidence>
<reference evidence="4" key="1">
    <citation type="journal article" date="2019" name="Int. J. Syst. Evol. Microbiol.">
        <title>The Global Catalogue of Microorganisms (GCM) 10K type strain sequencing project: providing services to taxonomists for standard genome sequencing and annotation.</title>
        <authorList>
            <consortium name="The Broad Institute Genomics Platform"/>
            <consortium name="The Broad Institute Genome Sequencing Center for Infectious Disease"/>
            <person name="Wu L."/>
            <person name="Ma J."/>
        </authorList>
    </citation>
    <scope>NUCLEOTIDE SEQUENCE [LARGE SCALE GENOMIC DNA]</scope>
    <source>
        <strain evidence="4">CECT 8472</strain>
    </source>
</reference>
<accession>A0ABV8UML8</accession>
<organism evidence="3 4">
    <name type="scientific">Fodinicurvata halophila</name>
    <dbReference type="NCBI Taxonomy" id="1419723"/>
    <lineage>
        <taxon>Bacteria</taxon>
        <taxon>Pseudomonadati</taxon>
        <taxon>Pseudomonadota</taxon>
        <taxon>Alphaproteobacteria</taxon>
        <taxon>Rhodospirillales</taxon>
        <taxon>Rhodovibrionaceae</taxon>
        <taxon>Fodinicurvata</taxon>
    </lineage>
</organism>
<feature type="transmembrane region" description="Helical" evidence="2">
    <location>
        <begin position="85"/>
        <end position="105"/>
    </location>
</feature>